<dbReference type="PANTHER" id="PTHR34384">
    <property type="entry name" value="L-2,3-DIAMINOPROPANOATE--CITRATE LIGASE"/>
    <property type="match status" value="1"/>
</dbReference>
<accession>A0A7S9QEN0</accession>
<dbReference type="KEGG" id="poz:I0K15_07655"/>
<feature type="domain" description="Aerobactin siderophore biosynthesis IucA/IucC N-terminal" evidence="2">
    <location>
        <begin position="119"/>
        <end position="357"/>
    </location>
</feature>
<evidence type="ECO:0000313" key="4">
    <source>
        <dbReference type="EMBL" id="QPH55597.1"/>
    </source>
</evidence>
<sequence length="565" mass="62524">MLAKMVSEMTWEELLHPVGDRHYELQLASGAHYRFQAERRIWDNLDIVPDSLETDNTSPCPLRFVVDARAEFGMSPATEATFLRELSNTLRQDLELERLYGDLDAKALINLPPARLHAILNGHPKAIANKGRLGWGESDLAAYAPEYGEPLQLFWVAARRDALRSGRTAGTVPEDVLTAVLGPDAEALHTAAGEAGATRDHVLLPVHPWQWDNVISQAFLAEISEGRVVPLGRFGPQFVATPSIRTLTPAEGGPYDVKLSLGILNTSAWRGMPGKYIEHGGAISDWLTGLVADDPVLAGRVTVLREALGYWYEHPVYADCPEAPYRHHEMLGAIWRDAAEHRTGSDRRAVLAAALFHEGACRTPLAAAYAEAAGMPIENWLAHLFDATVVPLWHILCRYGAAFIAHGQNVTVILDGHVPVGMAIKDFQGDLDLVDQDFSEMEGLDPDIRALLPRKPPAYIVHDIQTAHFVTVLRFLSAGLARSAALNERAFYDILSARLMRYAAEHPELKSRFEMFALFEDVMPKVCINRVRFAIGYEDSAERPLPARGTDLVNPLRRKQKEAAA</sequence>
<dbReference type="Gene3D" id="1.10.510.40">
    <property type="match status" value="1"/>
</dbReference>
<evidence type="ECO:0000259" key="2">
    <source>
        <dbReference type="Pfam" id="PF04183"/>
    </source>
</evidence>
<dbReference type="GO" id="GO:0016881">
    <property type="term" value="F:acid-amino acid ligase activity"/>
    <property type="evidence" value="ECO:0007669"/>
    <property type="project" value="UniProtKB-ARBA"/>
</dbReference>
<reference evidence="4 5" key="1">
    <citation type="submission" date="2020-11" db="EMBL/GenBank/DDBJ databases">
        <title>Description of Pontivivens ytuae sp. nov. isolated from deep sea sediment of Mariana Trench.</title>
        <authorList>
            <person name="Wang Z."/>
            <person name="Sun Q.-L."/>
            <person name="Xu X.-D."/>
            <person name="Tang Y.-Z."/>
            <person name="Zhang J."/>
        </authorList>
    </citation>
    <scope>NUCLEOTIDE SEQUENCE [LARGE SCALE GENOMIC DNA]</scope>
    <source>
        <strain evidence="4 5">MT2928</strain>
    </source>
</reference>
<gene>
    <name evidence="4" type="ORF">I0K15_07655</name>
</gene>
<dbReference type="InterPro" id="IPR007310">
    <property type="entry name" value="Aerobactin_biosyn_IucA/IucC_N"/>
</dbReference>
<dbReference type="InterPro" id="IPR037455">
    <property type="entry name" value="LucA/IucC-like"/>
</dbReference>
<evidence type="ECO:0000256" key="1">
    <source>
        <dbReference type="ARBA" id="ARBA00004924"/>
    </source>
</evidence>
<feature type="domain" description="Aerobactin siderophore biosynthesis IucA/IucC-like C-terminal" evidence="3">
    <location>
        <begin position="379"/>
        <end position="538"/>
    </location>
</feature>
<keyword evidence="5" id="KW-1185">Reference proteome</keyword>
<dbReference type="Gene3D" id="3.30.310.280">
    <property type="match status" value="1"/>
</dbReference>
<evidence type="ECO:0000259" key="3">
    <source>
        <dbReference type="Pfam" id="PF06276"/>
    </source>
</evidence>
<protein>
    <submittedName>
        <fullName evidence="4">IucA/IucC family siderophore biosynthesis protein</fullName>
    </submittedName>
</protein>
<dbReference type="PANTHER" id="PTHR34384:SF6">
    <property type="entry name" value="STAPHYLOFERRIN B SYNTHASE"/>
    <property type="match status" value="1"/>
</dbReference>
<organism evidence="4 5">
    <name type="scientific">Pontivivens ytuae</name>
    <dbReference type="NCBI Taxonomy" id="2789856"/>
    <lineage>
        <taxon>Bacteria</taxon>
        <taxon>Pseudomonadati</taxon>
        <taxon>Pseudomonadota</taxon>
        <taxon>Alphaproteobacteria</taxon>
        <taxon>Rhodobacterales</taxon>
        <taxon>Paracoccaceae</taxon>
        <taxon>Pontivivens</taxon>
    </lineage>
</organism>
<evidence type="ECO:0000313" key="5">
    <source>
        <dbReference type="Proteomes" id="UP000594800"/>
    </source>
</evidence>
<dbReference type="Pfam" id="PF04183">
    <property type="entry name" value="IucA_IucC"/>
    <property type="match status" value="1"/>
</dbReference>
<comment type="pathway">
    <text evidence="1">Siderophore biosynthesis.</text>
</comment>
<dbReference type="GO" id="GO:0019290">
    <property type="term" value="P:siderophore biosynthetic process"/>
    <property type="evidence" value="ECO:0007669"/>
    <property type="project" value="InterPro"/>
</dbReference>
<dbReference type="InterPro" id="IPR022770">
    <property type="entry name" value="IucA/IucC-like_C"/>
</dbReference>
<name>A0A7S9QEN0_9RHOB</name>
<dbReference type="AlphaFoldDB" id="A0A7S9QEN0"/>
<dbReference type="EMBL" id="CP064942">
    <property type="protein sequence ID" value="QPH55597.1"/>
    <property type="molecule type" value="Genomic_DNA"/>
</dbReference>
<dbReference type="Proteomes" id="UP000594800">
    <property type="component" value="Chromosome"/>
</dbReference>
<proteinExistence type="predicted"/>
<dbReference type="Gene3D" id="6.10.250.3370">
    <property type="match status" value="1"/>
</dbReference>
<dbReference type="Pfam" id="PF06276">
    <property type="entry name" value="FhuF"/>
    <property type="match status" value="1"/>
</dbReference>